<gene>
    <name evidence="3" type="ORF">CAL20_04845</name>
</gene>
<dbReference type="InterPro" id="IPR038404">
    <property type="entry name" value="TRAP_DctP_sf"/>
</dbReference>
<feature type="signal peptide" evidence="2">
    <location>
        <begin position="1"/>
        <end position="23"/>
    </location>
</feature>
<dbReference type="Proteomes" id="UP000216885">
    <property type="component" value="Unassembled WGS sequence"/>
</dbReference>
<evidence type="ECO:0000256" key="1">
    <source>
        <dbReference type="ARBA" id="ARBA00022729"/>
    </source>
</evidence>
<dbReference type="Gene3D" id="3.40.190.170">
    <property type="entry name" value="Bacterial extracellular solute-binding protein, family 7"/>
    <property type="match status" value="1"/>
</dbReference>
<dbReference type="CDD" id="cd13605">
    <property type="entry name" value="PBP2_TRAP_DctP_like_2"/>
    <property type="match status" value="1"/>
</dbReference>
<keyword evidence="4" id="KW-1185">Reference proteome</keyword>
<name>A0A261UBM7_9BORD</name>
<sequence>MFYPLFRRLAVLCALAIPVSASAVEMVLTSEVAASHWKTQYMNEFAKDVAKRTNGEVQVKVFPASQLYNDQDGVAALGTGAVHMVWPVSVRLETLDAGLGYLNLPFGLSDQKMENACFASGLTDLISERLKSRQLQVLGLLRTADLFFIFRDRDVKSLADMQGAKLRVTGGRIFLDMVRGFGASPISMAASEMSSALAQGAIDGVLTSPAGWAEMIGKTGKYAFHVPGMSLATYAIVVDRAWMETLSASQRQAIVDSLNSIIPRQWKEARADDAKLVKKMQDEGSVYRVADEAASAEWKSRAEAARKVYTDKYPEVVKQVDELAKRCGV</sequence>
<comment type="caution">
    <text evidence="3">The sequence shown here is derived from an EMBL/GenBank/DDBJ whole genome shotgun (WGS) entry which is preliminary data.</text>
</comment>
<accession>A0A261UBM7</accession>
<dbReference type="OrthoDB" id="9771186at2"/>
<protein>
    <submittedName>
        <fullName evidence="3">C4-dicarboxylate ABC transporter substrate-binding protein</fullName>
    </submittedName>
</protein>
<feature type="chain" id="PRO_5012921438" evidence="2">
    <location>
        <begin position="24"/>
        <end position="329"/>
    </location>
</feature>
<dbReference type="PANTHER" id="PTHR33376:SF5">
    <property type="entry name" value="EXTRACYTOPLASMIC SOLUTE RECEPTOR PROTEIN"/>
    <property type="match status" value="1"/>
</dbReference>
<dbReference type="AlphaFoldDB" id="A0A261UBM7"/>
<reference evidence="3 4" key="1">
    <citation type="submission" date="2017-05" db="EMBL/GenBank/DDBJ databases">
        <title>Complete and WGS of Bordetella genogroups.</title>
        <authorList>
            <person name="Spilker T."/>
            <person name="LiPuma J."/>
        </authorList>
    </citation>
    <scope>NUCLEOTIDE SEQUENCE [LARGE SCALE GENOMIC DNA]</scope>
    <source>
        <strain evidence="3 4">AU9919</strain>
    </source>
</reference>
<evidence type="ECO:0000313" key="4">
    <source>
        <dbReference type="Proteomes" id="UP000216885"/>
    </source>
</evidence>
<dbReference type="EMBL" id="NEVQ01000007">
    <property type="protein sequence ID" value="OZI59336.1"/>
    <property type="molecule type" value="Genomic_DNA"/>
</dbReference>
<dbReference type="GO" id="GO:0055085">
    <property type="term" value="P:transmembrane transport"/>
    <property type="evidence" value="ECO:0007669"/>
    <property type="project" value="InterPro"/>
</dbReference>
<keyword evidence="1 2" id="KW-0732">Signal</keyword>
<dbReference type="Pfam" id="PF03480">
    <property type="entry name" value="DctP"/>
    <property type="match status" value="1"/>
</dbReference>
<dbReference type="PANTHER" id="PTHR33376">
    <property type="match status" value="1"/>
</dbReference>
<evidence type="ECO:0000313" key="3">
    <source>
        <dbReference type="EMBL" id="OZI59336.1"/>
    </source>
</evidence>
<dbReference type="RefSeq" id="WP_094819951.1">
    <property type="nucleotide sequence ID" value="NZ_NEVO01000004.1"/>
</dbReference>
<organism evidence="3 4">
    <name type="scientific">Bordetella genomosp. 4</name>
    <dbReference type="NCBI Taxonomy" id="463044"/>
    <lineage>
        <taxon>Bacteria</taxon>
        <taxon>Pseudomonadati</taxon>
        <taxon>Pseudomonadota</taxon>
        <taxon>Betaproteobacteria</taxon>
        <taxon>Burkholderiales</taxon>
        <taxon>Alcaligenaceae</taxon>
        <taxon>Bordetella</taxon>
    </lineage>
</organism>
<dbReference type="NCBIfam" id="NF037995">
    <property type="entry name" value="TRAP_S1"/>
    <property type="match status" value="1"/>
</dbReference>
<evidence type="ECO:0000256" key="2">
    <source>
        <dbReference type="SAM" id="SignalP"/>
    </source>
</evidence>
<proteinExistence type="predicted"/>
<dbReference type="SUPFAM" id="SSF53850">
    <property type="entry name" value="Periplasmic binding protein-like II"/>
    <property type="match status" value="1"/>
</dbReference>
<dbReference type="InterPro" id="IPR018389">
    <property type="entry name" value="DctP_fam"/>
</dbReference>